<sequence length="695" mass="75732">MPLREGWRELRPKPDPDLESVPAPRGEPEQQQNHQILAALSDNSLGFSGSQLGTGLPGSEGTMLTTNNLPIPSSMSSHPHVSPQPLGFNILPATSGLTEQAYWSLVPQQPFHLLSFASAQQQQGMNQALVLGWNNTNDASYQGRHATIPPPMLPAHFGSQAAATTPATTPPPPPPPPPTTTTTTSDSLARPSFVSAAMPTGLNMDYGGGHHFSSDASTSFGSTSFQSADSDMMDVGSMDVDSMMFDDEPGDPTSWRRVSSTMMHNPSHGMLPSAPVLASQQLMADAWHPRHADQAVDSPTVSPKLLRIVPSPSLASTVSSDSMRTSFVAGGTDGETESVPVQLAPSEPPKTKRGSVSVSSAPAAASKSRKQLPNRAPRQHRLGMLSLFKRSSESVAKSKTTIAEADKPRRLSNRHQKEWQRSGDSSSNDKNKKSNKRPKAPALPPLRATTPPLPRPLAAGPPPILLSPSAPLSPSNEAEKRPWIDTAAENIANMMADDAAAEEERLAKDEFLVRNKRAGMTYKEIRRAGGFTEAESTLRGRYRTLTKKRDERVRKPEWTEKDVQLLEAGVYKLTNGNPSKATTIPWKKVAQYIQDNGGTYLFGNATCRKRWDEECKRAANIAHAGHVCPNNMINDINSIDRRRILPNTRLSYYDQPFPSQQQQEQQERMGITPVGSMTEMGYLHPYPANEGHGYY</sequence>
<comment type="caution">
    <text evidence="2">The sequence shown here is derived from an EMBL/GenBank/DDBJ whole genome shotgun (WGS) entry which is preliminary data.</text>
</comment>
<evidence type="ECO:0008006" key="4">
    <source>
        <dbReference type="Google" id="ProtNLM"/>
    </source>
</evidence>
<feature type="compositionally biased region" description="Basic residues" evidence="1">
    <location>
        <begin position="367"/>
        <end position="381"/>
    </location>
</feature>
<evidence type="ECO:0000313" key="3">
    <source>
        <dbReference type="Proteomes" id="UP001285441"/>
    </source>
</evidence>
<feature type="region of interest" description="Disordered" evidence="1">
    <location>
        <begin position="153"/>
        <end position="189"/>
    </location>
</feature>
<reference evidence="2" key="2">
    <citation type="submission" date="2023-06" db="EMBL/GenBank/DDBJ databases">
        <authorList>
            <consortium name="Lawrence Berkeley National Laboratory"/>
            <person name="Haridas S."/>
            <person name="Hensen N."/>
            <person name="Bonometti L."/>
            <person name="Westerberg I."/>
            <person name="Brannstrom I.O."/>
            <person name="Guillou S."/>
            <person name="Cros-Aarteil S."/>
            <person name="Calhoun S."/>
            <person name="Kuo A."/>
            <person name="Mondo S."/>
            <person name="Pangilinan J."/>
            <person name="Riley R."/>
            <person name="LaButti K."/>
            <person name="Andreopoulos B."/>
            <person name="Lipzen A."/>
            <person name="Chen C."/>
            <person name="Yanf M."/>
            <person name="Daum C."/>
            <person name="Ng V."/>
            <person name="Clum A."/>
            <person name="Steindorff A."/>
            <person name="Ohm R."/>
            <person name="Martin F."/>
            <person name="Silar P."/>
            <person name="Natvig D."/>
            <person name="Lalanne C."/>
            <person name="Gautier V."/>
            <person name="Ament-velasquez S.L."/>
            <person name="Kruys A."/>
            <person name="Hutchinson M.I."/>
            <person name="Powell A.J."/>
            <person name="Barry K."/>
            <person name="Miller A.N."/>
            <person name="Grigoriev I.V."/>
            <person name="Debuchy R."/>
            <person name="Gladieux P."/>
            <person name="Thoren M.H."/>
            <person name="Johannesson H."/>
        </authorList>
    </citation>
    <scope>NUCLEOTIDE SEQUENCE</scope>
    <source>
        <strain evidence="2">CBS 232.78</strain>
    </source>
</reference>
<dbReference type="EMBL" id="JAULSW010000010">
    <property type="protein sequence ID" value="KAK3368569.1"/>
    <property type="molecule type" value="Genomic_DNA"/>
</dbReference>
<feature type="compositionally biased region" description="Pro residues" evidence="1">
    <location>
        <begin position="451"/>
        <end position="465"/>
    </location>
</feature>
<feature type="compositionally biased region" description="Low complexity" evidence="1">
    <location>
        <begin position="355"/>
        <end position="366"/>
    </location>
</feature>
<dbReference type="Proteomes" id="UP001285441">
    <property type="component" value="Unassembled WGS sequence"/>
</dbReference>
<feature type="compositionally biased region" description="Basic and acidic residues" evidence="1">
    <location>
        <begin position="1"/>
        <end position="16"/>
    </location>
</feature>
<evidence type="ECO:0000313" key="2">
    <source>
        <dbReference type="EMBL" id="KAK3368569.1"/>
    </source>
</evidence>
<feature type="compositionally biased region" description="Basic and acidic residues" evidence="1">
    <location>
        <begin position="404"/>
        <end position="432"/>
    </location>
</feature>
<feature type="region of interest" description="Disordered" evidence="1">
    <location>
        <begin position="313"/>
        <end position="479"/>
    </location>
</feature>
<dbReference type="AlphaFoldDB" id="A0AAE0K234"/>
<name>A0AAE0K234_9PEZI</name>
<gene>
    <name evidence="2" type="ORF">B0H63DRAFT_515143</name>
</gene>
<organism evidence="2 3">
    <name type="scientific">Podospora didyma</name>
    <dbReference type="NCBI Taxonomy" id="330526"/>
    <lineage>
        <taxon>Eukaryota</taxon>
        <taxon>Fungi</taxon>
        <taxon>Dikarya</taxon>
        <taxon>Ascomycota</taxon>
        <taxon>Pezizomycotina</taxon>
        <taxon>Sordariomycetes</taxon>
        <taxon>Sordariomycetidae</taxon>
        <taxon>Sordariales</taxon>
        <taxon>Podosporaceae</taxon>
        <taxon>Podospora</taxon>
    </lineage>
</organism>
<feature type="region of interest" description="Disordered" evidence="1">
    <location>
        <begin position="1"/>
        <end position="34"/>
    </location>
</feature>
<accession>A0AAE0K234</accession>
<feature type="compositionally biased region" description="Low complexity" evidence="1">
    <location>
        <begin position="466"/>
        <end position="475"/>
    </location>
</feature>
<keyword evidence="3" id="KW-1185">Reference proteome</keyword>
<feature type="compositionally biased region" description="Polar residues" evidence="1">
    <location>
        <begin position="313"/>
        <end position="325"/>
    </location>
</feature>
<reference evidence="2" key="1">
    <citation type="journal article" date="2023" name="Mol. Phylogenet. Evol.">
        <title>Genome-scale phylogeny and comparative genomics of the fungal order Sordariales.</title>
        <authorList>
            <person name="Hensen N."/>
            <person name="Bonometti L."/>
            <person name="Westerberg I."/>
            <person name="Brannstrom I.O."/>
            <person name="Guillou S."/>
            <person name="Cros-Aarteil S."/>
            <person name="Calhoun S."/>
            <person name="Haridas S."/>
            <person name="Kuo A."/>
            <person name="Mondo S."/>
            <person name="Pangilinan J."/>
            <person name="Riley R."/>
            <person name="LaButti K."/>
            <person name="Andreopoulos B."/>
            <person name="Lipzen A."/>
            <person name="Chen C."/>
            <person name="Yan M."/>
            <person name="Daum C."/>
            <person name="Ng V."/>
            <person name="Clum A."/>
            <person name="Steindorff A."/>
            <person name="Ohm R.A."/>
            <person name="Martin F."/>
            <person name="Silar P."/>
            <person name="Natvig D.O."/>
            <person name="Lalanne C."/>
            <person name="Gautier V."/>
            <person name="Ament-Velasquez S.L."/>
            <person name="Kruys A."/>
            <person name="Hutchinson M.I."/>
            <person name="Powell A.J."/>
            <person name="Barry K."/>
            <person name="Miller A.N."/>
            <person name="Grigoriev I.V."/>
            <person name="Debuchy R."/>
            <person name="Gladieux P."/>
            <person name="Hiltunen Thoren M."/>
            <person name="Johannesson H."/>
        </authorList>
    </citation>
    <scope>NUCLEOTIDE SEQUENCE</scope>
    <source>
        <strain evidence="2">CBS 232.78</strain>
    </source>
</reference>
<feature type="compositionally biased region" description="Pro residues" evidence="1">
    <location>
        <begin position="168"/>
        <end position="179"/>
    </location>
</feature>
<protein>
    <recommendedName>
        <fullName evidence="4">Myb-like domain-containing protein</fullName>
    </recommendedName>
</protein>
<evidence type="ECO:0000256" key="1">
    <source>
        <dbReference type="SAM" id="MobiDB-lite"/>
    </source>
</evidence>
<proteinExistence type="predicted"/>